<dbReference type="Gene3D" id="3.30.9.10">
    <property type="entry name" value="D-Amino Acid Oxidase, subunit A, domain 2"/>
    <property type="match status" value="1"/>
</dbReference>
<keyword evidence="7" id="KW-1185">Reference proteome</keyword>
<dbReference type="InterPro" id="IPR013977">
    <property type="entry name" value="GcvT_C"/>
</dbReference>
<comment type="caution">
    <text evidence="6">The sequence shown here is derived from an EMBL/GenBank/DDBJ whole genome shotgun (WGS) entry which is preliminary data.</text>
</comment>
<dbReference type="PANTHER" id="PTHR43757">
    <property type="entry name" value="AMINOMETHYLTRANSFERASE"/>
    <property type="match status" value="1"/>
</dbReference>
<dbReference type="Gene3D" id="3.50.50.60">
    <property type="entry name" value="FAD/NAD(P)-binding domain"/>
    <property type="match status" value="1"/>
</dbReference>
<feature type="domain" description="FAD dependent oxidoreductase central" evidence="5">
    <location>
        <begin position="417"/>
        <end position="472"/>
    </location>
</feature>
<dbReference type="Pfam" id="PF08669">
    <property type="entry name" value="GCV_T_C"/>
    <property type="match status" value="1"/>
</dbReference>
<dbReference type="Pfam" id="PF01266">
    <property type="entry name" value="DAO"/>
    <property type="match status" value="1"/>
</dbReference>
<dbReference type="InterPro" id="IPR029043">
    <property type="entry name" value="GcvT/YgfZ_C"/>
</dbReference>
<dbReference type="Gene3D" id="3.30.70.1400">
    <property type="entry name" value="Aminomethyltransferase beta-barrel domains"/>
    <property type="match status" value="1"/>
</dbReference>
<dbReference type="InterPro" id="IPR036188">
    <property type="entry name" value="FAD/NAD-bd_sf"/>
</dbReference>
<evidence type="ECO:0000259" key="4">
    <source>
        <dbReference type="Pfam" id="PF08669"/>
    </source>
</evidence>
<evidence type="ECO:0000256" key="1">
    <source>
        <dbReference type="ARBA" id="ARBA00008609"/>
    </source>
</evidence>
<evidence type="ECO:0000259" key="5">
    <source>
        <dbReference type="Pfam" id="PF16350"/>
    </source>
</evidence>
<dbReference type="InterPro" id="IPR032503">
    <property type="entry name" value="FAO_M"/>
</dbReference>
<dbReference type="InterPro" id="IPR006222">
    <property type="entry name" value="GCVT_N"/>
</dbReference>
<reference evidence="6 7" key="1">
    <citation type="submission" date="2024-02" db="EMBL/GenBank/DDBJ databases">
        <authorList>
            <person name="Daric V."/>
            <person name="Darras S."/>
        </authorList>
    </citation>
    <scope>NUCLEOTIDE SEQUENCE [LARGE SCALE GENOMIC DNA]</scope>
</reference>
<dbReference type="Gene3D" id="3.30.1360.120">
    <property type="entry name" value="Probable tRNA modification gtpase trme, domain 1"/>
    <property type="match status" value="1"/>
</dbReference>
<name>A0ABP0FEV0_CLALP</name>
<dbReference type="InterPro" id="IPR027266">
    <property type="entry name" value="TrmE/GcvT-like"/>
</dbReference>
<gene>
    <name evidence="6" type="ORF">CVLEPA_LOCUS8148</name>
</gene>
<dbReference type="SUPFAM" id="SSF51905">
    <property type="entry name" value="FAD/NAD(P)-binding domain"/>
    <property type="match status" value="1"/>
</dbReference>
<dbReference type="InterPro" id="IPR028896">
    <property type="entry name" value="GcvT/YgfZ/DmdA"/>
</dbReference>
<dbReference type="SUPFAM" id="SSF103025">
    <property type="entry name" value="Folate-binding domain"/>
    <property type="match status" value="1"/>
</dbReference>
<evidence type="ECO:0008006" key="8">
    <source>
        <dbReference type="Google" id="ProtNLM"/>
    </source>
</evidence>
<dbReference type="Proteomes" id="UP001642483">
    <property type="component" value="Unassembled WGS sequence"/>
</dbReference>
<protein>
    <recommendedName>
        <fullName evidence="8">Sarcosine dehydrogenase</fullName>
    </recommendedName>
</protein>
<dbReference type="PANTHER" id="PTHR43757:SF11">
    <property type="entry name" value="SARCOSINE DEHYDROGENASE"/>
    <property type="match status" value="1"/>
</dbReference>
<accession>A0ABP0FEV0</accession>
<dbReference type="Pfam" id="PF01571">
    <property type="entry name" value="GCV_T"/>
    <property type="match status" value="1"/>
</dbReference>
<evidence type="ECO:0000313" key="7">
    <source>
        <dbReference type="Proteomes" id="UP001642483"/>
    </source>
</evidence>
<feature type="domain" description="FAD dependent oxidoreductase" evidence="2">
    <location>
        <begin position="56"/>
        <end position="414"/>
    </location>
</feature>
<dbReference type="EMBL" id="CAWYQH010000046">
    <property type="protein sequence ID" value="CAK8678205.1"/>
    <property type="molecule type" value="Genomic_DNA"/>
</dbReference>
<dbReference type="Gene3D" id="2.40.30.110">
    <property type="entry name" value="Aminomethyltransferase beta-barrel domains"/>
    <property type="match status" value="1"/>
</dbReference>
<dbReference type="Pfam" id="PF16350">
    <property type="entry name" value="FAO_M"/>
    <property type="match status" value="1"/>
</dbReference>
<dbReference type="SUPFAM" id="SSF101790">
    <property type="entry name" value="Aminomethyltransferase beta-barrel domain"/>
    <property type="match status" value="1"/>
</dbReference>
<organism evidence="6 7">
    <name type="scientific">Clavelina lepadiformis</name>
    <name type="common">Light-bulb sea squirt</name>
    <name type="synonym">Ascidia lepadiformis</name>
    <dbReference type="NCBI Taxonomy" id="159417"/>
    <lineage>
        <taxon>Eukaryota</taxon>
        <taxon>Metazoa</taxon>
        <taxon>Chordata</taxon>
        <taxon>Tunicata</taxon>
        <taxon>Ascidiacea</taxon>
        <taxon>Aplousobranchia</taxon>
        <taxon>Clavelinidae</taxon>
        <taxon>Clavelina</taxon>
    </lineage>
</organism>
<proteinExistence type="inferred from homology"/>
<comment type="similarity">
    <text evidence="1">Belongs to the GcvT family.</text>
</comment>
<feature type="domain" description="Aminomethyltransferase C-terminal" evidence="4">
    <location>
        <begin position="805"/>
        <end position="886"/>
    </location>
</feature>
<evidence type="ECO:0000313" key="6">
    <source>
        <dbReference type="EMBL" id="CAK8678205.1"/>
    </source>
</evidence>
<dbReference type="SUPFAM" id="SSF54373">
    <property type="entry name" value="FAD-linked reductases, C-terminal domain"/>
    <property type="match status" value="1"/>
</dbReference>
<evidence type="ECO:0000259" key="2">
    <source>
        <dbReference type="Pfam" id="PF01266"/>
    </source>
</evidence>
<dbReference type="InterPro" id="IPR006076">
    <property type="entry name" value="FAD-dep_OxRdtase"/>
</dbReference>
<evidence type="ECO:0000259" key="3">
    <source>
        <dbReference type="Pfam" id="PF01571"/>
    </source>
</evidence>
<feature type="domain" description="GCVT N-terminal" evidence="3">
    <location>
        <begin position="475"/>
        <end position="785"/>
    </location>
</feature>
<sequence length="909" mass="101055">MSRLCRSKPYCLNSFKRAYSVLRGGNGTINDVPYESSIHKTKKSSTPNAKLPSEADVVVIGAGSIGCSTAYHLSKLYGSKVVLLEKDKITSGTTWHTAGILWSYRPSETETLMHLQTRELISEILPKETGEDAGWLKTGTLSTAKTSDGLSDMMQSATLAKTCGVEIYQLKQHEILDIHPLLNVDDVYGAVYSPGDGTMDPATYCMAYLKVAQKHGAKVFENCNVIDITTAENDLGMRKVTSVVTDQGAIKTNIVVNCTGAWAPYIGQMVGVRIPQLTFKHAYVVTEGIPGIRNTPMVRDQATVYIKPQGDALLFGGYETSPHLVENLPKDFSFGLYDLDWEVFDEHITGAINRIPAIANVGIRSTVCGPESFTIDSKPNMGESVEVRGFFVGSAFNSAGMMTGGGAGRQLAHWVYHGRPEFDLINCDIRRYQTHFSNYNKWLWERCHEKFAKRFKLVYKHDQNLSGRNQRTGILHECHASRGALFGCRGGFERPAYYVKDGEGVPNSNLSVPEYDFYGSYGFEKHNSGYQNEVLKDCTYNFAEQSHHLIGQECLTCRTSAAVFDLSYMAKYYLTGPDAEKAIKRLLSRDMTKYPDGRFVYALMLNKAGGIESDVVCTRIRNNSGDPAYYITAASSGELYFQAHMQQVLQDESLKCSIENVTDDRAILSIQGPKSVNILQPLVSAISLKDLKYGDWKEAHVADKPLMVGRLSFVGELGFECHCDSKHAKAVYEAIMQDADKHGVRLAGYRALDSLSTEIGFHHWPDTICRGDNPVEARLTKLCDKTSLYIGSKAVQELESSPLNKKQACFTVDMNVPLYGHEAVWRNDEIVGYLSTADYAYALGCNIGFGYVKSPSITDKFILSGNYEIERMGIRYPATVHISSPFDPGFKRMMGRYSDDDQNKFLSKL</sequence>